<protein>
    <submittedName>
        <fullName evidence="2">Uncharacterized protein</fullName>
    </submittedName>
</protein>
<accession>A0A2W6AU74</accession>
<organism evidence="2 3">
    <name type="scientific">Candidatus Aeolococcus gillhamiae</name>
    <dbReference type="NCBI Taxonomy" id="3127015"/>
    <lineage>
        <taxon>Bacteria</taxon>
        <taxon>Bacillati</taxon>
        <taxon>Candidatus Dormiibacterota</taxon>
        <taxon>Candidatus Dormibacteria</taxon>
        <taxon>Candidatus Aeolococcales</taxon>
        <taxon>Candidatus Aeolococcaceae</taxon>
        <taxon>Candidatus Aeolococcus</taxon>
    </lineage>
</organism>
<keyword evidence="1" id="KW-0472">Membrane</keyword>
<comment type="caution">
    <text evidence="2">The sequence shown here is derived from an EMBL/GenBank/DDBJ whole genome shotgun (WGS) entry which is preliminary data.</text>
</comment>
<dbReference type="EMBL" id="QHBU01000112">
    <property type="protein sequence ID" value="PZR81421.1"/>
    <property type="molecule type" value="Genomic_DNA"/>
</dbReference>
<evidence type="ECO:0000313" key="3">
    <source>
        <dbReference type="Proteomes" id="UP000248724"/>
    </source>
</evidence>
<keyword evidence="1" id="KW-0812">Transmembrane</keyword>
<gene>
    <name evidence="2" type="ORF">DLM65_05880</name>
</gene>
<dbReference type="AlphaFoldDB" id="A0A2W6AU74"/>
<evidence type="ECO:0000313" key="2">
    <source>
        <dbReference type="EMBL" id="PZR81421.1"/>
    </source>
</evidence>
<evidence type="ECO:0000256" key="1">
    <source>
        <dbReference type="SAM" id="Phobius"/>
    </source>
</evidence>
<feature type="transmembrane region" description="Helical" evidence="1">
    <location>
        <begin position="38"/>
        <end position="58"/>
    </location>
</feature>
<keyword evidence="1" id="KW-1133">Transmembrane helix</keyword>
<proteinExistence type="predicted"/>
<reference evidence="2 3" key="1">
    <citation type="journal article" date="2017" name="Nature">
        <title>Atmospheric trace gases support primary production in Antarctic desert surface soil.</title>
        <authorList>
            <person name="Ji M."/>
            <person name="Greening C."/>
            <person name="Vanwonterghem I."/>
            <person name="Carere C.R."/>
            <person name="Bay S.K."/>
            <person name="Steen J.A."/>
            <person name="Montgomery K."/>
            <person name="Lines T."/>
            <person name="Beardall J."/>
            <person name="van Dorst J."/>
            <person name="Snape I."/>
            <person name="Stott M.B."/>
            <person name="Hugenholtz P."/>
            <person name="Ferrari B.C."/>
        </authorList>
    </citation>
    <scope>NUCLEOTIDE SEQUENCE [LARGE SCALE GENOMIC DNA]</scope>
    <source>
        <strain evidence="2">RRmetagenome_bin12</strain>
    </source>
</reference>
<name>A0A2W6AU74_9BACT</name>
<dbReference type="Proteomes" id="UP000248724">
    <property type="component" value="Unassembled WGS sequence"/>
</dbReference>
<sequence length="59" mass="6341">MAAAILSRQPNRIRRARVPIGRALPHAWWPPQHDPVPLVAACVGAPIAAGVGAAMWLFH</sequence>